<dbReference type="Proteomes" id="UP000516260">
    <property type="component" value="Chromosome 12"/>
</dbReference>
<dbReference type="PANTHER" id="PTHR15960">
    <property type="entry name" value="LD44032P"/>
    <property type="match status" value="1"/>
</dbReference>
<evidence type="ECO:0000256" key="1">
    <source>
        <dbReference type="SAM" id="MobiDB-lite"/>
    </source>
</evidence>
<gene>
    <name evidence="3" type="ORF">fugu_011446</name>
</gene>
<evidence type="ECO:0000259" key="2">
    <source>
        <dbReference type="PROSITE" id="PS50030"/>
    </source>
</evidence>
<organism evidence="3 4">
    <name type="scientific">Takifugu bimaculatus</name>
    <dbReference type="NCBI Taxonomy" id="433685"/>
    <lineage>
        <taxon>Eukaryota</taxon>
        <taxon>Metazoa</taxon>
        <taxon>Chordata</taxon>
        <taxon>Craniata</taxon>
        <taxon>Vertebrata</taxon>
        <taxon>Euteleostomi</taxon>
        <taxon>Actinopterygii</taxon>
        <taxon>Neopterygii</taxon>
        <taxon>Teleostei</taxon>
        <taxon>Neoteleostei</taxon>
        <taxon>Acanthomorphata</taxon>
        <taxon>Eupercaria</taxon>
        <taxon>Tetraodontiformes</taxon>
        <taxon>Tetradontoidea</taxon>
        <taxon>Tetraodontidae</taxon>
        <taxon>Takifugu</taxon>
    </lineage>
</organism>
<dbReference type="InterPro" id="IPR038870">
    <property type="entry name" value="UBAP1"/>
</dbReference>
<feature type="region of interest" description="Disordered" evidence="1">
    <location>
        <begin position="114"/>
        <end position="221"/>
    </location>
</feature>
<dbReference type="EMBL" id="SWLE01000004">
    <property type="protein sequence ID" value="TNN00200.1"/>
    <property type="molecule type" value="Genomic_DNA"/>
</dbReference>
<sequence>MNALDQVPFQTLLGPLEEAAQPMTAPDIIVPDCTRILQGAEYGFKLERWVLSGQLSPSLKPSCPPYWLLSGSTKESCRAAHRGIDAWGPSPRPRSHSLNSWLHQRTVRLLISDTEDEDGYCEDNEGSSSEDASRRVRERPRGDDAHPHSCVHHCRRGSASSLRERRQPVAPPEPPKRSSRKRERSLSGRGFLQGAAPARPSPRRLQQQQRPSSAGALVKNRRQVLRSGATSGLFFDSAAELLSALSQEERELLEAVTESGHPLRTAIVALQKTGYRSAEKILRYLEACNHLCELGYDEVQVEEALEMFQNCESKAAEFLRLLNQFNEMGFQQNAIKEVLLVHENHRERALEELMTRMA</sequence>
<feature type="compositionally biased region" description="Acidic residues" evidence="1">
    <location>
        <begin position="114"/>
        <end position="125"/>
    </location>
</feature>
<dbReference type="SUPFAM" id="SSF46934">
    <property type="entry name" value="UBA-like"/>
    <property type="match status" value="1"/>
</dbReference>
<dbReference type="Pfam" id="PF21267">
    <property type="entry name" value="UBAP-1_UBA2"/>
    <property type="match status" value="1"/>
</dbReference>
<dbReference type="PROSITE" id="PS50030">
    <property type="entry name" value="UBA"/>
    <property type="match status" value="1"/>
</dbReference>
<keyword evidence="4" id="KW-1185">Reference proteome</keyword>
<proteinExistence type="predicted"/>
<dbReference type="GO" id="GO:0000813">
    <property type="term" value="C:ESCRT I complex"/>
    <property type="evidence" value="ECO:0007669"/>
    <property type="project" value="InterPro"/>
</dbReference>
<dbReference type="PANTHER" id="PTHR15960:SF3">
    <property type="entry name" value="UBIQUITIN-ASSOCIATED PROTEIN 1-LIKE"/>
    <property type="match status" value="1"/>
</dbReference>
<dbReference type="AlphaFoldDB" id="A0A4Z2C7M9"/>
<dbReference type="InterPro" id="IPR009060">
    <property type="entry name" value="UBA-like_sf"/>
</dbReference>
<dbReference type="InterPro" id="IPR049467">
    <property type="entry name" value="UBAP-1-like_UBA2"/>
</dbReference>
<feature type="compositionally biased region" description="Basic and acidic residues" evidence="1">
    <location>
        <begin position="131"/>
        <end position="147"/>
    </location>
</feature>
<dbReference type="GO" id="GO:0043130">
    <property type="term" value="F:ubiquitin binding"/>
    <property type="evidence" value="ECO:0007669"/>
    <property type="project" value="InterPro"/>
</dbReference>
<dbReference type="Gene3D" id="1.20.120.1920">
    <property type="entry name" value="UBAP1 SOUBA domain"/>
    <property type="match status" value="1"/>
</dbReference>
<dbReference type="GO" id="GO:0043162">
    <property type="term" value="P:ubiquitin-dependent protein catabolic process via the multivesicular body sorting pathway"/>
    <property type="evidence" value="ECO:0007669"/>
    <property type="project" value="InterPro"/>
</dbReference>
<comment type="caution">
    <text evidence="3">The sequence shown here is derived from an EMBL/GenBank/DDBJ whole genome shotgun (WGS) entry which is preliminary data.</text>
</comment>
<feature type="domain" description="UBA" evidence="2">
    <location>
        <begin position="310"/>
        <end position="356"/>
    </location>
</feature>
<protein>
    <recommendedName>
        <fullName evidence="2">UBA domain-containing protein</fullName>
    </recommendedName>
</protein>
<name>A0A4Z2C7M9_9TELE</name>
<reference evidence="3 4" key="1">
    <citation type="submission" date="2019-04" db="EMBL/GenBank/DDBJ databases">
        <title>The sequence and de novo assembly of Takifugu bimaculatus genome using PacBio and Hi-C technologies.</title>
        <authorList>
            <person name="Xu P."/>
            <person name="Liu B."/>
            <person name="Zhou Z."/>
        </authorList>
    </citation>
    <scope>NUCLEOTIDE SEQUENCE [LARGE SCALE GENOMIC DNA]</scope>
    <source>
        <strain evidence="3">TB-2018</strain>
        <tissue evidence="3">Muscle</tissue>
    </source>
</reference>
<accession>A0A4Z2C7M9</accession>
<dbReference type="CDD" id="cd14316">
    <property type="entry name" value="UBA2_UBAP1_like"/>
    <property type="match status" value="1"/>
</dbReference>
<evidence type="ECO:0000313" key="3">
    <source>
        <dbReference type="EMBL" id="TNN00200.1"/>
    </source>
</evidence>
<feature type="compositionally biased region" description="Low complexity" evidence="1">
    <location>
        <begin position="195"/>
        <end position="214"/>
    </location>
</feature>
<evidence type="ECO:0000313" key="4">
    <source>
        <dbReference type="Proteomes" id="UP000516260"/>
    </source>
</evidence>
<dbReference type="InterPro" id="IPR042575">
    <property type="entry name" value="UBAP1_C"/>
</dbReference>
<dbReference type="InterPro" id="IPR015940">
    <property type="entry name" value="UBA"/>
</dbReference>